<comment type="subcellular location">
    <subcellularLocation>
        <location evidence="1">Cytoplasm</location>
        <location evidence="1">Cytoskeleton</location>
        <location evidence="1">Cilium basal body</location>
    </subcellularLocation>
</comment>
<dbReference type="GO" id="GO:0005815">
    <property type="term" value="C:microtubule organizing center"/>
    <property type="evidence" value="ECO:0007669"/>
    <property type="project" value="TreeGrafter"/>
</dbReference>
<feature type="region of interest" description="Disordered" evidence="7">
    <location>
        <begin position="1"/>
        <end position="147"/>
    </location>
</feature>
<protein>
    <recommendedName>
        <fullName evidence="10">Intraflagellar transport protein 46 homolog</fullName>
    </recommendedName>
</protein>
<keyword evidence="3" id="KW-0963">Cytoplasm</keyword>
<dbReference type="GO" id="GO:0042073">
    <property type="term" value="P:intraciliary transport"/>
    <property type="evidence" value="ECO:0007669"/>
    <property type="project" value="InterPro"/>
</dbReference>
<keyword evidence="5" id="KW-0206">Cytoskeleton</keyword>
<feature type="compositionally biased region" description="Acidic residues" evidence="7">
    <location>
        <begin position="7"/>
        <end position="21"/>
    </location>
</feature>
<keyword evidence="6" id="KW-0966">Cell projection</keyword>
<feature type="compositionally biased region" description="Basic and acidic residues" evidence="7">
    <location>
        <begin position="52"/>
        <end position="64"/>
    </location>
</feature>
<dbReference type="PANTHER" id="PTHR13376:SF0">
    <property type="entry name" value="INTRAFLAGELLAR TRANSPORT PROTEIN 46 HOMOLOG"/>
    <property type="match status" value="1"/>
</dbReference>
<dbReference type="InterPro" id="IPR022088">
    <property type="entry name" value="Intraflagellar_transp_cmplxB"/>
</dbReference>
<dbReference type="GO" id="GO:0060271">
    <property type="term" value="P:cilium assembly"/>
    <property type="evidence" value="ECO:0007669"/>
    <property type="project" value="TreeGrafter"/>
</dbReference>
<evidence type="ECO:0000256" key="5">
    <source>
        <dbReference type="ARBA" id="ARBA00023212"/>
    </source>
</evidence>
<dbReference type="Pfam" id="PF12317">
    <property type="entry name" value="IFT46_B_C"/>
    <property type="match status" value="1"/>
</dbReference>
<organism evidence="9">
    <name type="scientific">Palpitomonas bilix</name>
    <dbReference type="NCBI Taxonomy" id="652834"/>
    <lineage>
        <taxon>Eukaryota</taxon>
        <taxon>Eukaryota incertae sedis</taxon>
    </lineage>
</organism>
<feature type="compositionally biased region" description="Acidic residues" evidence="7">
    <location>
        <begin position="108"/>
        <end position="137"/>
    </location>
</feature>
<dbReference type="EMBL" id="HBIB01013017">
    <property type="protein sequence ID" value="CAE0246387.1"/>
    <property type="molecule type" value="Transcribed_RNA"/>
</dbReference>
<comment type="similarity">
    <text evidence="2">Belongs to the IFT46 family.</text>
</comment>
<gene>
    <name evidence="8" type="ORF">PBIL07802_LOCUS8569</name>
    <name evidence="9" type="ORF">PBIL07802_LOCUS8570</name>
</gene>
<reference evidence="9" key="1">
    <citation type="submission" date="2021-01" db="EMBL/GenBank/DDBJ databases">
        <authorList>
            <person name="Corre E."/>
            <person name="Pelletier E."/>
            <person name="Niang G."/>
            <person name="Scheremetjew M."/>
            <person name="Finn R."/>
            <person name="Kale V."/>
            <person name="Holt S."/>
            <person name="Cochrane G."/>
            <person name="Meng A."/>
            <person name="Brown T."/>
            <person name="Cohen L."/>
        </authorList>
    </citation>
    <scope>NUCLEOTIDE SEQUENCE</scope>
    <source>
        <strain evidence="9">NIES-2562</strain>
    </source>
</reference>
<sequence>MASREEFSDDEFDDREDEFEGDAYGGTKEKSQKVTNQHFDETVELDDESDEEDRHIPTPEDGGLKRSNAGAPLTEEAYESKGAVAQAPPPAAVQPSAAVPAGAAAGGEEYDEEEESEEESEEEEEEESTEGESEEGEGEVKGYNPSDYAHLQVPSEVNELFQYIDRFKPQTIELDTKLKPFIPDYIPAVGEIDAFIKLPRPDGKPDNLGLTVLDEPAAKQSDATVIEMKVRSTTKQSNLQPMSVKRLENADKKPKEITNWIDSINELHRNKPPPTVNYSKPMPDIESLMQVWPPEIEDLLQQIQIPGAEVALNLKEFARLACAILDIPVYDNAVQSLHLLFSLYSEFKHNQHFQTQEDLPV</sequence>
<evidence type="ECO:0000256" key="1">
    <source>
        <dbReference type="ARBA" id="ARBA00004120"/>
    </source>
</evidence>
<dbReference type="PANTHER" id="PTHR13376">
    <property type="entry name" value="INTRAFLAGELLAR TRANSPORT PROTEIN 46 HOMOLOG"/>
    <property type="match status" value="1"/>
</dbReference>
<keyword evidence="4" id="KW-0969">Cilium</keyword>
<evidence type="ECO:0000256" key="4">
    <source>
        <dbReference type="ARBA" id="ARBA00023069"/>
    </source>
</evidence>
<feature type="compositionally biased region" description="Acidic residues" evidence="7">
    <location>
        <begin position="42"/>
        <end position="51"/>
    </location>
</feature>
<evidence type="ECO:0000256" key="2">
    <source>
        <dbReference type="ARBA" id="ARBA00007700"/>
    </source>
</evidence>
<dbReference type="AlphaFoldDB" id="A0A7S3D4N6"/>
<evidence type="ECO:0000313" key="8">
    <source>
        <dbReference type="EMBL" id="CAE0246386.1"/>
    </source>
</evidence>
<evidence type="ECO:0000256" key="3">
    <source>
        <dbReference type="ARBA" id="ARBA00022490"/>
    </source>
</evidence>
<name>A0A7S3D4N6_9EUKA</name>
<dbReference type="GO" id="GO:0031514">
    <property type="term" value="C:motile cilium"/>
    <property type="evidence" value="ECO:0007669"/>
    <property type="project" value="TreeGrafter"/>
</dbReference>
<dbReference type="EMBL" id="HBIB01013016">
    <property type="protein sequence ID" value="CAE0246386.1"/>
    <property type="molecule type" value="Transcribed_RNA"/>
</dbReference>
<evidence type="ECO:0000256" key="7">
    <source>
        <dbReference type="SAM" id="MobiDB-lite"/>
    </source>
</evidence>
<accession>A0A7S3D4N6</accession>
<evidence type="ECO:0000256" key="6">
    <source>
        <dbReference type="ARBA" id="ARBA00023273"/>
    </source>
</evidence>
<evidence type="ECO:0008006" key="10">
    <source>
        <dbReference type="Google" id="ProtNLM"/>
    </source>
</evidence>
<dbReference type="GO" id="GO:0030992">
    <property type="term" value="C:intraciliary transport particle B"/>
    <property type="evidence" value="ECO:0007669"/>
    <property type="project" value="TreeGrafter"/>
</dbReference>
<feature type="compositionally biased region" description="Low complexity" evidence="7">
    <location>
        <begin position="93"/>
        <end position="107"/>
    </location>
</feature>
<proteinExistence type="inferred from homology"/>
<evidence type="ECO:0000313" key="9">
    <source>
        <dbReference type="EMBL" id="CAE0246387.1"/>
    </source>
</evidence>